<dbReference type="RefSeq" id="WP_263951769.1">
    <property type="nucleotide sequence ID" value="NZ_JAOYFC010000001.1"/>
</dbReference>
<dbReference type="SMART" id="SM00895">
    <property type="entry name" value="FCD"/>
    <property type="match status" value="1"/>
</dbReference>
<evidence type="ECO:0000256" key="3">
    <source>
        <dbReference type="ARBA" id="ARBA00023163"/>
    </source>
</evidence>
<dbReference type="Gene3D" id="1.20.120.530">
    <property type="entry name" value="GntR ligand-binding domain-like"/>
    <property type="match status" value="1"/>
</dbReference>
<dbReference type="InterPro" id="IPR036388">
    <property type="entry name" value="WH-like_DNA-bd_sf"/>
</dbReference>
<dbReference type="InterPro" id="IPR008920">
    <property type="entry name" value="TF_FadR/GntR_C"/>
</dbReference>
<dbReference type="EMBL" id="JAOYFC010000001">
    <property type="protein sequence ID" value="MCV6822941.1"/>
    <property type="molecule type" value="Genomic_DNA"/>
</dbReference>
<dbReference type="SUPFAM" id="SSF48008">
    <property type="entry name" value="GntR ligand-binding domain-like"/>
    <property type="match status" value="1"/>
</dbReference>
<keyword evidence="6" id="KW-1185">Reference proteome</keyword>
<evidence type="ECO:0000256" key="2">
    <source>
        <dbReference type="ARBA" id="ARBA00023125"/>
    </source>
</evidence>
<dbReference type="Pfam" id="PF07729">
    <property type="entry name" value="FCD"/>
    <property type="match status" value="1"/>
</dbReference>
<protein>
    <submittedName>
        <fullName evidence="5">GntR family transcriptional regulator</fullName>
    </submittedName>
</protein>
<dbReference type="AlphaFoldDB" id="A0AAE3LS45"/>
<gene>
    <name evidence="5" type="ORF">OH136_00115</name>
</gene>
<accession>A0AAE3LS45</accession>
<dbReference type="GO" id="GO:0003677">
    <property type="term" value="F:DNA binding"/>
    <property type="evidence" value="ECO:0007669"/>
    <property type="project" value="UniProtKB-KW"/>
</dbReference>
<sequence length="218" mass="24784">MISETSKVVSDANRFFDALIEGQLKLGQTIKQSELCDILGLSLSSLREVSVLLEAEGLIEVRKRMGVRIFYPDVSFVGNTFQYREVLECEGLRRFMDFSGRGWVEKTRKAHIDMIDFVRGVSDTEEYRIPLVAIEKDFHGTFIGAFSNEQISKNYDRAQQKMYLFRLLNPESVNIKNTVHSLNEHLDVIDAIENQDVEAAVAALKSHFSGVLTRTLTT</sequence>
<dbReference type="InterPro" id="IPR000524">
    <property type="entry name" value="Tscrpt_reg_HTH_GntR"/>
</dbReference>
<reference evidence="5" key="1">
    <citation type="submission" date="2022-10" db="EMBL/GenBank/DDBJ databases">
        <authorList>
            <person name="Yue Y."/>
        </authorList>
    </citation>
    <scope>NUCLEOTIDE SEQUENCE</scope>
    <source>
        <strain evidence="5">Z654</strain>
    </source>
</reference>
<feature type="domain" description="HTH gntR-type" evidence="4">
    <location>
        <begin position="5"/>
        <end position="72"/>
    </location>
</feature>
<keyword evidence="3" id="KW-0804">Transcription</keyword>
<dbReference type="InterPro" id="IPR036390">
    <property type="entry name" value="WH_DNA-bd_sf"/>
</dbReference>
<keyword evidence="2" id="KW-0238">DNA-binding</keyword>
<comment type="caution">
    <text evidence="5">The sequence shown here is derived from an EMBL/GenBank/DDBJ whole genome shotgun (WGS) entry which is preliminary data.</text>
</comment>
<dbReference type="Gene3D" id="1.10.10.10">
    <property type="entry name" value="Winged helix-like DNA-binding domain superfamily/Winged helix DNA-binding domain"/>
    <property type="match status" value="1"/>
</dbReference>
<proteinExistence type="predicted"/>
<organism evidence="5 6">
    <name type="scientific">Halocynthiibacter halioticoli</name>
    <dbReference type="NCBI Taxonomy" id="2986804"/>
    <lineage>
        <taxon>Bacteria</taxon>
        <taxon>Pseudomonadati</taxon>
        <taxon>Pseudomonadota</taxon>
        <taxon>Alphaproteobacteria</taxon>
        <taxon>Rhodobacterales</taxon>
        <taxon>Paracoccaceae</taxon>
        <taxon>Halocynthiibacter</taxon>
    </lineage>
</organism>
<evidence type="ECO:0000313" key="6">
    <source>
        <dbReference type="Proteomes" id="UP001208041"/>
    </source>
</evidence>
<dbReference type="PANTHER" id="PTHR43537:SF24">
    <property type="entry name" value="GLUCONATE OPERON TRANSCRIPTIONAL REPRESSOR"/>
    <property type="match status" value="1"/>
</dbReference>
<dbReference type="SMART" id="SM00345">
    <property type="entry name" value="HTH_GNTR"/>
    <property type="match status" value="1"/>
</dbReference>
<name>A0AAE3LS45_9RHOB</name>
<dbReference type="InterPro" id="IPR011711">
    <property type="entry name" value="GntR_C"/>
</dbReference>
<dbReference type="PROSITE" id="PS50949">
    <property type="entry name" value="HTH_GNTR"/>
    <property type="match status" value="1"/>
</dbReference>
<evidence type="ECO:0000259" key="4">
    <source>
        <dbReference type="PROSITE" id="PS50949"/>
    </source>
</evidence>
<dbReference type="Pfam" id="PF00392">
    <property type="entry name" value="GntR"/>
    <property type="match status" value="1"/>
</dbReference>
<dbReference type="PANTHER" id="PTHR43537">
    <property type="entry name" value="TRANSCRIPTIONAL REGULATOR, GNTR FAMILY"/>
    <property type="match status" value="1"/>
</dbReference>
<dbReference type="Proteomes" id="UP001208041">
    <property type="component" value="Unassembled WGS sequence"/>
</dbReference>
<evidence type="ECO:0000313" key="5">
    <source>
        <dbReference type="EMBL" id="MCV6822941.1"/>
    </source>
</evidence>
<evidence type="ECO:0000256" key="1">
    <source>
        <dbReference type="ARBA" id="ARBA00023015"/>
    </source>
</evidence>
<dbReference type="SUPFAM" id="SSF46785">
    <property type="entry name" value="Winged helix' DNA-binding domain"/>
    <property type="match status" value="1"/>
</dbReference>
<keyword evidence="1" id="KW-0805">Transcription regulation</keyword>
<dbReference type="GO" id="GO:0003700">
    <property type="term" value="F:DNA-binding transcription factor activity"/>
    <property type="evidence" value="ECO:0007669"/>
    <property type="project" value="InterPro"/>
</dbReference>